<evidence type="ECO:0000313" key="2">
    <source>
        <dbReference type="EMBL" id="AJO20927.1"/>
    </source>
</evidence>
<protein>
    <submittedName>
        <fullName evidence="2">Uncharacterized protein</fullName>
    </submittedName>
</protein>
<evidence type="ECO:0000256" key="1">
    <source>
        <dbReference type="SAM" id="MobiDB-lite"/>
    </source>
</evidence>
<organism evidence="2 3">
    <name type="scientific">Heyndrickxia coagulans</name>
    <name type="common">Weizmannia coagulans</name>
    <dbReference type="NCBI Taxonomy" id="1398"/>
    <lineage>
        <taxon>Bacteria</taxon>
        <taxon>Bacillati</taxon>
        <taxon>Bacillota</taxon>
        <taxon>Bacilli</taxon>
        <taxon>Bacillales</taxon>
        <taxon>Bacillaceae</taxon>
        <taxon>Heyndrickxia</taxon>
    </lineage>
</organism>
<dbReference type="EMBL" id="CP010525">
    <property type="protein sequence ID" value="AJO20927.1"/>
    <property type="molecule type" value="Genomic_DNA"/>
</dbReference>
<evidence type="ECO:0000313" key="3">
    <source>
        <dbReference type="Proteomes" id="UP000032024"/>
    </source>
</evidence>
<reference evidence="3" key="1">
    <citation type="submission" date="2015-01" db="EMBL/GenBank/DDBJ databases">
        <title>Comparative genome analysis of Bacillus coagulans HM-08, Clostridium butyricum HM-68, Bacillus subtilis HM-66 and Bacillus paralicheniformis BL-09.</title>
        <authorList>
            <person name="Zhang H."/>
        </authorList>
    </citation>
    <scope>NUCLEOTIDE SEQUENCE [LARGE SCALE GENOMIC DNA]</scope>
    <source>
        <strain evidence="3">HM-08</strain>
    </source>
</reference>
<feature type="compositionally biased region" description="Polar residues" evidence="1">
    <location>
        <begin position="1"/>
        <end position="11"/>
    </location>
</feature>
<gene>
    <name evidence="2" type="ORF">SB48_HM08orf00195</name>
</gene>
<feature type="region of interest" description="Disordered" evidence="1">
    <location>
        <begin position="1"/>
        <end position="21"/>
    </location>
</feature>
<dbReference type="GeneID" id="93258184"/>
<keyword evidence="3" id="KW-1185">Reference proteome</keyword>
<dbReference type="Proteomes" id="UP000032024">
    <property type="component" value="Chromosome"/>
</dbReference>
<sequence>MGRQKYGNQNAERNKNAKLGNEIAEELVEFSTGRKDEIDQKKKKGVRK</sequence>
<proteinExistence type="predicted"/>
<accession>A0A0C5CHV5</accession>
<dbReference type="AlphaFoldDB" id="A0A0C5CHV5"/>
<name>A0A0C5CHV5_HEYCO</name>
<dbReference type="RefSeq" id="WP_164931356.1">
    <property type="nucleotide sequence ID" value="NZ_CABJCT010000018.1"/>
</dbReference>